<evidence type="ECO:0000313" key="2">
    <source>
        <dbReference type="EMBL" id="GLL02627.1"/>
    </source>
</evidence>
<organism evidence="2 3">
    <name type="scientific">Dactylosporangium matsuzakiense</name>
    <dbReference type="NCBI Taxonomy" id="53360"/>
    <lineage>
        <taxon>Bacteria</taxon>
        <taxon>Bacillati</taxon>
        <taxon>Actinomycetota</taxon>
        <taxon>Actinomycetes</taxon>
        <taxon>Micromonosporales</taxon>
        <taxon>Micromonosporaceae</taxon>
        <taxon>Dactylosporangium</taxon>
    </lineage>
</organism>
<dbReference type="AlphaFoldDB" id="A0A9W6KIC1"/>
<dbReference type="InterPro" id="IPR000182">
    <property type="entry name" value="GNAT_dom"/>
</dbReference>
<accession>A0A9W6KIC1</accession>
<dbReference type="RefSeq" id="WP_261960724.1">
    <property type="nucleotide sequence ID" value="NZ_BAAAXA010000001.1"/>
</dbReference>
<dbReference type="PANTHER" id="PTHR43441:SF6">
    <property type="entry name" value="N-ACETYLTRANSFERASE DOMAIN-CONTAINING PROTEIN"/>
    <property type="match status" value="1"/>
</dbReference>
<dbReference type="InterPro" id="IPR051908">
    <property type="entry name" value="Ribosomal_N-acetyltransferase"/>
</dbReference>
<keyword evidence="3" id="KW-1185">Reference proteome</keyword>
<reference evidence="2" key="2">
    <citation type="submission" date="2023-01" db="EMBL/GenBank/DDBJ databases">
        <authorList>
            <person name="Sun Q."/>
            <person name="Evtushenko L."/>
        </authorList>
    </citation>
    <scope>NUCLEOTIDE SEQUENCE</scope>
    <source>
        <strain evidence="2">VKM Ac-1321</strain>
    </source>
</reference>
<dbReference type="PROSITE" id="PS51186">
    <property type="entry name" value="GNAT"/>
    <property type="match status" value="1"/>
</dbReference>
<protein>
    <submittedName>
        <fullName evidence="2">Alanine acetyltransferase</fullName>
    </submittedName>
</protein>
<dbReference type="InterPro" id="IPR016181">
    <property type="entry name" value="Acyl_CoA_acyltransferase"/>
</dbReference>
<dbReference type="Gene3D" id="3.40.630.30">
    <property type="match status" value="1"/>
</dbReference>
<proteinExistence type="predicted"/>
<feature type="domain" description="N-acetyltransferase" evidence="1">
    <location>
        <begin position="11"/>
        <end position="174"/>
    </location>
</feature>
<evidence type="ECO:0000313" key="3">
    <source>
        <dbReference type="Proteomes" id="UP001143480"/>
    </source>
</evidence>
<reference evidence="2" key="1">
    <citation type="journal article" date="2014" name="Int. J. Syst. Evol. Microbiol.">
        <title>Complete genome sequence of Corynebacterium casei LMG S-19264T (=DSM 44701T), isolated from a smear-ripened cheese.</title>
        <authorList>
            <consortium name="US DOE Joint Genome Institute (JGI-PGF)"/>
            <person name="Walter F."/>
            <person name="Albersmeier A."/>
            <person name="Kalinowski J."/>
            <person name="Ruckert C."/>
        </authorList>
    </citation>
    <scope>NUCLEOTIDE SEQUENCE</scope>
    <source>
        <strain evidence="2">VKM Ac-1321</strain>
    </source>
</reference>
<sequence length="183" mass="20723">MNSAEVDIPDVRLRPVSAADFWLLELQADDPEAGGQFNWSGYRDIAATRRRFEESRLIEPDRGQLIVQVGGAVGGTVQWGRHAYGVPHWSCWNIGIGLLAPYRGRGVGTIAQRMLTAYLFDTTAMERVEAYTDVENVAEQRALEKAGFTREGRIRSAQFREGRWRDLYLYSLIRDEFKAATLP</sequence>
<dbReference type="GO" id="GO:0008999">
    <property type="term" value="F:protein-N-terminal-alanine acetyltransferase activity"/>
    <property type="evidence" value="ECO:0007669"/>
    <property type="project" value="TreeGrafter"/>
</dbReference>
<dbReference type="GO" id="GO:1990189">
    <property type="term" value="F:protein N-terminal-serine acetyltransferase activity"/>
    <property type="evidence" value="ECO:0007669"/>
    <property type="project" value="TreeGrafter"/>
</dbReference>
<comment type="caution">
    <text evidence="2">The sequence shown here is derived from an EMBL/GenBank/DDBJ whole genome shotgun (WGS) entry which is preliminary data.</text>
</comment>
<dbReference type="EMBL" id="BSFP01000025">
    <property type="protein sequence ID" value="GLL02627.1"/>
    <property type="molecule type" value="Genomic_DNA"/>
</dbReference>
<dbReference type="SUPFAM" id="SSF55729">
    <property type="entry name" value="Acyl-CoA N-acyltransferases (Nat)"/>
    <property type="match status" value="1"/>
</dbReference>
<dbReference type="PANTHER" id="PTHR43441">
    <property type="entry name" value="RIBOSOMAL-PROTEIN-SERINE ACETYLTRANSFERASE"/>
    <property type="match status" value="1"/>
</dbReference>
<dbReference type="Pfam" id="PF13302">
    <property type="entry name" value="Acetyltransf_3"/>
    <property type="match status" value="1"/>
</dbReference>
<evidence type="ECO:0000259" key="1">
    <source>
        <dbReference type="PROSITE" id="PS51186"/>
    </source>
</evidence>
<gene>
    <name evidence="2" type="primary">rimJ_2</name>
    <name evidence="2" type="ORF">GCM10017581_043690</name>
</gene>
<dbReference type="GO" id="GO:0005737">
    <property type="term" value="C:cytoplasm"/>
    <property type="evidence" value="ECO:0007669"/>
    <property type="project" value="TreeGrafter"/>
</dbReference>
<dbReference type="Proteomes" id="UP001143480">
    <property type="component" value="Unassembled WGS sequence"/>
</dbReference>
<name>A0A9W6KIC1_9ACTN</name>